<dbReference type="RefSeq" id="YP_003358988.1">
    <property type="nucleotide sequence ID" value="NC_013697.1"/>
</dbReference>
<dbReference type="EMBL" id="GQ357915">
    <property type="protein sequence ID" value="ACV50156.1"/>
    <property type="molecule type" value="Genomic_DNA"/>
</dbReference>
<evidence type="ECO:0000313" key="2">
    <source>
        <dbReference type="Proteomes" id="UP000008986"/>
    </source>
</evidence>
<dbReference type="GeneID" id="8684082"/>
<organism evidence="1 2">
    <name type="scientific">Delftia phage PhiW-14</name>
    <name type="common">Deftia acidovorans bacteriophage phiW-14</name>
    <dbReference type="NCBI Taxonomy" id="665032"/>
    <lineage>
        <taxon>Viruses</taxon>
        <taxon>Duplodnaviria</taxon>
        <taxon>Heunggongvirae</taxon>
        <taxon>Uroviricota</taxon>
        <taxon>Caudoviricetes</taxon>
        <taxon>Ionavirus</taxon>
        <taxon>Ionavirus W14</taxon>
    </lineage>
</organism>
<sequence>MAISETKLIIFEQALGFYLWSFASNTQHTDEFRIKHQRESAAAYASARKKMGIE</sequence>
<protein>
    <submittedName>
        <fullName evidence="1">Uncharacterized protein</fullName>
    </submittedName>
</protein>
<name>C9DGA5_BPW14</name>
<keyword evidence="2" id="KW-1185">Reference proteome</keyword>
<evidence type="ECO:0000313" key="1">
    <source>
        <dbReference type="EMBL" id="ACV50156.1"/>
    </source>
</evidence>
<reference evidence="2" key="1">
    <citation type="submission" date="2009-07" db="EMBL/GenBank/DDBJ databases">
        <authorList>
            <person name="Kropinski A.M."/>
            <person name="Villegas A."/>
            <person name="Lingohr E.J."/>
        </authorList>
    </citation>
    <scope>NUCLEOTIDE SEQUENCE [LARGE SCALE GENOMIC DNA]</scope>
</reference>
<dbReference type="Proteomes" id="UP000008986">
    <property type="component" value="Segment"/>
</dbReference>
<gene>
    <name evidence="1" type="primary">134</name>
</gene>
<dbReference type="KEGG" id="vg:8684082"/>
<organismHost>
    <name type="scientific">Delftia acidovorans</name>
    <name type="common">Pseudomonas acidovorans</name>
    <name type="synonym">Comamonas acidovorans</name>
    <dbReference type="NCBI Taxonomy" id="80866"/>
</organismHost>
<proteinExistence type="predicted"/>
<accession>C9DGA5</accession>